<name>A0A6L8W4P6_9PROT</name>
<dbReference type="InterPro" id="IPR038404">
    <property type="entry name" value="TRAP_DctP_sf"/>
</dbReference>
<evidence type="ECO:0000313" key="5">
    <source>
        <dbReference type="EMBL" id="MZR30075.1"/>
    </source>
</evidence>
<evidence type="ECO:0000256" key="4">
    <source>
        <dbReference type="SAM" id="SignalP"/>
    </source>
</evidence>
<dbReference type="Gene3D" id="3.40.190.170">
    <property type="entry name" value="Bacterial extracellular solute-binding protein, family 7"/>
    <property type="match status" value="1"/>
</dbReference>
<protein>
    <submittedName>
        <fullName evidence="5">C4-dicarboxylate ABC transporter</fullName>
    </submittedName>
</protein>
<keyword evidence="2" id="KW-0813">Transport</keyword>
<evidence type="ECO:0000256" key="1">
    <source>
        <dbReference type="ARBA" id="ARBA00009023"/>
    </source>
</evidence>
<evidence type="ECO:0000256" key="3">
    <source>
        <dbReference type="ARBA" id="ARBA00022729"/>
    </source>
</evidence>
<organism evidence="5 6">
    <name type="scientific">Sneathiella litorea</name>
    <dbReference type="NCBI Taxonomy" id="2606216"/>
    <lineage>
        <taxon>Bacteria</taxon>
        <taxon>Pseudomonadati</taxon>
        <taxon>Pseudomonadota</taxon>
        <taxon>Alphaproteobacteria</taxon>
        <taxon>Sneathiellales</taxon>
        <taxon>Sneathiellaceae</taxon>
        <taxon>Sneathiella</taxon>
    </lineage>
</organism>
<dbReference type="RefSeq" id="WP_161314605.1">
    <property type="nucleotide sequence ID" value="NZ_WTUW01000001.1"/>
</dbReference>
<evidence type="ECO:0000313" key="6">
    <source>
        <dbReference type="Proteomes" id="UP000476030"/>
    </source>
</evidence>
<keyword evidence="6" id="KW-1185">Reference proteome</keyword>
<feature type="chain" id="PRO_5026815162" evidence="4">
    <location>
        <begin position="27"/>
        <end position="330"/>
    </location>
</feature>
<dbReference type="PANTHER" id="PTHR33376:SF7">
    <property type="entry name" value="C4-DICARBOXYLATE-BINDING PROTEIN DCTB"/>
    <property type="match status" value="1"/>
</dbReference>
<dbReference type="EMBL" id="WTUW01000001">
    <property type="protein sequence ID" value="MZR30075.1"/>
    <property type="molecule type" value="Genomic_DNA"/>
</dbReference>
<proteinExistence type="inferred from homology"/>
<dbReference type="AlphaFoldDB" id="A0A6L8W4P6"/>
<dbReference type="Pfam" id="PF03480">
    <property type="entry name" value="DctP"/>
    <property type="match status" value="1"/>
</dbReference>
<comment type="similarity">
    <text evidence="1">Belongs to the bacterial solute-binding protein 7 family.</text>
</comment>
<evidence type="ECO:0000256" key="2">
    <source>
        <dbReference type="ARBA" id="ARBA00022448"/>
    </source>
</evidence>
<accession>A0A6L8W4P6</accession>
<sequence>MRKFLTVAAGLSVMLGAFSLTSDAAAATAMRCSHQLPPAHHIAKVIDQWAAEIETLSDGEIDVQVFGANSLTGAKENATAVAKGDIDCAFSINPQWGKTLPLMNVTLGPFAVSSLEALQKWDGSKAADFLEEKLMTKGVKNAVWLFTTRSTAITSNGKPLIKPEDFEGVKIRGLGPIPDAGFVAMGAAPSAMSGSKVYQALSTGVIDAGLTDVSAAVSRKYYEVQDHVTILPLFSIYFHGYVNPAWYDSLSDKGKMAVDEAGKKAAVWAIEASEASAAGAPETLAEKGMKVHIATDEEIEALKAVMAPAFYEAFSNASGADGKKLLDLLN</sequence>
<dbReference type="GO" id="GO:0055085">
    <property type="term" value="P:transmembrane transport"/>
    <property type="evidence" value="ECO:0007669"/>
    <property type="project" value="InterPro"/>
</dbReference>
<dbReference type="PANTHER" id="PTHR33376">
    <property type="match status" value="1"/>
</dbReference>
<keyword evidence="3 4" id="KW-0732">Signal</keyword>
<gene>
    <name evidence="5" type="ORF">GQE98_05430</name>
</gene>
<dbReference type="Proteomes" id="UP000476030">
    <property type="component" value="Unassembled WGS sequence"/>
</dbReference>
<reference evidence="5 6" key="1">
    <citation type="submission" date="2019-12" db="EMBL/GenBank/DDBJ databases">
        <title>Snethiella sp. nov. sp. isolated from sea sand.</title>
        <authorList>
            <person name="Kim J."/>
            <person name="Jeong S.E."/>
            <person name="Jung H.S."/>
            <person name="Jeon C.O."/>
        </authorList>
    </citation>
    <scope>NUCLEOTIDE SEQUENCE [LARGE SCALE GENOMIC DNA]</scope>
    <source>
        <strain evidence="5 6">DP05</strain>
    </source>
</reference>
<dbReference type="NCBIfam" id="NF037995">
    <property type="entry name" value="TRAP_S1"/>
    <property type="match status" value="1"/>
</dbReference>
<comment type="caution">
    <text evidence="5">The sequence shown here is derived from an EMBL/GenBank/DDBJ whole genome shotgun (WGS) entry which is preliminary data.</text>
</comment>
<feature type="signal peptide" evidence="4">
    <location>
        <begin position="1"/>
        <end position="26"/>
    </location>
</feature>
<dbReference type="InterPro" id="IPR018389">
    <property type="entry name" value="DctP_fam"/>
</dbReference>